<dbReference type="AlphaFoldDB" id="A0A081KDG1"/>
<dbReference type="InterPro" id="IPR009057">
    <property type="entry name" value="Homeodomain-like_sf"/>
</dbReference>
<dbReference type="InterPro" id="IPR050624">
    <property type="entry name" value="HTH-type_Tx_Regulator"/>
</dbReference>
<dbReference type="eggNOG" id="COG1309">
    <property type="taxonomic scope" value="Bacteria"/>
</dbReference>
<proteinExistence type="predicted"/>
<feature type="domain" description="HTH tetR-type" evidence="3">
    <location>
        <begin position="9"/>
        <end position="69"/>
    </location>
</feature>
<dbReference type="SUPFAM" id="SSF46689">
    <property type="entry name" value="Homeodomain-like"/>
    <property type="match status" value="1"/>
</dbReference>
<keyword evidence="5" id="KW-1185">Reference proteome</keyword>
<dbReference type="Gene3D" id="1.10.357.10">
    <property type="entry name" value="Tetracycline Repressor, domain 2"/>
    <property type="match status" value="1"/>
</dbReference>
<evidence type="ECO:0000256" key="1">
    <source>
        <dbReference type="ARBA" id="ARBA00023125"/>
    </source>
</evidence>
<evidence type="ECO:0000259" key="3">
    <source>
        <dbReference type="PROSITE" id="PS50977"/>
    </source>
</evidence>
<dbReference type="PROSITE" id="PS50977">
    <property type="entry name" value="HTH_TETR_2"/>
    <property type="match status" value="1"/>
</dbReference>
<dbReference type="InterPro" id="IPR001647">
    <property type="entry name" value="HTH_TetR"/>
</dbReference>
<protein>
    <submittedName>
        <fullName evidence="4">Transcriptional regulator</fullName>
    </submittedName>
</protein>
<name>A0A081KDG1_9GAMM</name>
<dbReference type="STRING" id="305900.GV64_16935"/>
<keyword evidence="1 2" id="KW-0238">DNA-binding</keyword>
<sequence length="200" mass="23334">MGRRERKKQAVRDKISEETIALIRRQGVDGATVEAICERADIAKKTFYNYYGSRHELMIEICDSKILVLNQELVEAALGSGKPLEEQLTFMFDQMKSNYTHADHLEKELIDYMVCNFPNHRSQGVNQLNFMNKWYTRLYEHNVARLKPSLTPDFCAEVTVAMVNGLTLNWLNDEQYNIEDRLDKLKCYLIDSFLVKPVME</sequence>
<accession>A0A081KDG1</accession>
<dbReference type="PANTHER" id="PTHR43479:SF11">
    <property type="entry name" value="ACREF_ENVCD OPERON REPRESSOR-RELATED"/>
    <property type="match status" value="1"/>
</dbReference>
<evidence type="ECO:0000313" key="4">
    <source>
        <dbReference type="EMBL" id="KEI72187.1"/>
    </source>
</evidence>
<feature type="DNA-binding region" description="H-T-H motif" evidence="2">
    <location>
        <begin position="32"/>
        <end position="51"/>
    </location>
</feature>
<gene>
    <name evidence="4" type="ORF">GV64_16935</name>
</gene>
<organism evidence="4 5">
    <name type="scientific">Endozoicomonas elysicola</name>
    <dbReference type="NCBI Taxonomy" id="305900"/>
    <lineage>
        <taxon>Bacteria</taxon>
        <taxon>Pseudomonadati</taxon>
        <taxon>Pseudomonadota</taxon>
        <taxon>Gammaproteobacteria</taxon>
        <taxon>Oceanospirillales</taxon>
        <taxon>Endozoicomonadaceae</taxon>
        <taxon>Endozoicomonas</taxon>
    </lineage>
</organism>
<evidence type="ECO:0000256" key="2">
    <source>
        <dbReference type="PROSITE-ProRule" id="PRU00335"/>
    </source>
</evidence>
<comment type="caution">
    <text evidence="4">The sequence shown here is derived from an EMBL/GenBank/DDBJ whole genome shotgun (WGS) entry which is preliminary data.</text>
</comment>
<dbReference type="Pfam" id="PF00440">
    <property type="entry name" value="TetR_N"/>
    <property type="match status" value="1"/>
</dbReference>
<dbReference type="Proteomes" id="UP000027997">
    <property type="component" value="Unassembled WGS sequence"/>
</dbReference>
<dbReference type="EMBL" id="JOJP01000001">
    <property type="protein sequence ID" value="KEI72187.1"/>
    <property type="molecule type" value="Genomic_DNA"/>
</dbReference>
<evidence type="ECO:0000313" key="5">
    <source>
        <dbReference type="Proteomes" id="UP000027997"/>
    </source>
</evidence>
<reference evidence="4 5" key="1">
    <citation type="submission" date="2014-06" db="EMBL/GenBank/DDBJ databases">
        <title>Whole Genome Sequences of Three Symbiotic Endozoicomonas Bacteria.</title>
        <authorList>
            <person name="Neave M.J."/>
            <person name="Apprill A."/>
            <person name="Voolstra C.R."/>
        </authorList>
    </citation>
    <scope>NUCLEOTIDE SEQUENCE [LARGE SCALE GENOMIC DNA]</scope>
    <source>
        <strain evidence="4 5">DSM 22380</strain>
    </source>
</reference>
<dbReference type="GO" id="GO:0003677">
    <property type="term" value="F:DNA binding"/>
    <property type="evidence" value="ECO:0007669"/>
    <property type="project" value="UniProtKB-UniRule"/>
</dbReference>
<dbReference type="PANTHER" id="PTHR43479">
    <property type="entry name" value="ACREF/ENVCD OPERON REPRESSOR-RELATED"/>
    <property type="match status" value="1"/>
</dbReference>